<dbReference type="OMA" id="KPMAMAH"/>
<dbReference type="EMBL" id="CM035434">
    <property type="protein sequence ID" value="KAH7292226.1"/>
    <property type="molecule type" value="Genomic_DNA"/>
</dbReference>
<protein>
    <submittedName>
        <fullName evidence="2">Uncharacterized protein</fullName>
    </submittedName>
</protein>
<dbReference type="OrthoDB" id="1925312at2759"/>
<evidence type="ECO:0000313" key="3">
    <source>
        <dbReference type="Proteomes" id="UP000825935"/>
    </source>
</evidence>
<dbReference type="AlphaFoldDB" id="A0A8T2R7B2"/>
<sequence length="116" mass="13534">MRNRGRQDSRHPMQPLCPKRQPWSIQVTSKPMAMAHSPKQSSSPFQSLPTVEQEILLHQRIEERVALKLEKRHDAVSVERQTRRLQRQKFTDNPGKIVKALQEREYKRSASFGSSC</sequence>
<proteinExistence type="predicted"/>
<name>A0A8T2R7B2_CERRI</name>
<evidence type="ECO:0000256" key="1">
    <source>
        <dbReference type="SAM" id="MobiDB-lite"/>
    </source>
</evidence>
<accession>A0A8T2R7B2</accession>
<feature type="region of interest" description="Disordered" evidence="1">
    <location>
        <begin position="1"/>
        <end position="20"/>
    </location>
</feature>
<dbReference type="Proteomes" id="UP000825935">
    <property type="component" value="Chromosome 29"/>
</dbReference>
<comment type="caution">
    <text evidence="2">The sequence shown here is derived from an EMBL/GenBank/DDBJ whole genome shotgun (WGS) entry which is preliminary data.</text>
</comment>
<reference evidence="2" key="1">
    <citation type="submission" date="2021-08" db="EMBL/GenBank/DDBJ databases">
        <title>WGS assembly of Ceratopteris richardii.</title>
        <authorList>
            <person name="Marchant D.B."/>
            <person name="Chen G."/>
            <person name="Jenkins J."/>
            <person name="Shu S."/>
            <person name="Leebens-Mack J."/>
            <person name="Grimwood J."/>
            <person name="Schmutz J."/>
            <person name="Soltis P."/>
            <person name="Soltis D."/>
            <person name="Chen Z.-H."/>
        </authorList>
    </citation>
    <scope>NUCLEOTIDE SEQUENCE</scope>
    <source>
        <strain evidence="2">Whitten #5841</strain>
        <tissue evidence="2">Leaf</tissue>
    </source>
</reference>
<organism evidence="2 3">
    <name type="scientific">Ceratopteris richardii</name>
    <name type="common">Triangle waterfern</name>
    <dbReference type="NCBI Taxonomy" id="49495"/>
    <lineage>
        <taxon>Eukaryota</taxon>
        <taxon>Viridiplantae</taxon>
        <taxon>Streptophyta</taxon>
        <taxon>Embryophyta</taxon>
        <taxon>Tracheophyta</taxon>
        <taxon>Polypodiopsida</taxon>
        <taxon>Polypodiidae</taxon>
        <taxon>Polypodiales</taxon>
        <taxon>Pteridineae</taxon>
        <taxon>Pteridaceae</taxon>
        <taxon>Parkerioideae</taxon>
        <taxon>Ceratopteris</taxon>
    </lineage>
</organism>
<feature type="compositionally biased region" description="Basic and acidic residues" evidence="1">
    <location>
        <begin position="1"/>
        <end position="11"/>
    </location>
</feature>
<gene>
    <name evidence="2" type="ORF">KP509_29G057500</name>
</gene>
<evidence type="ECO:0000313" key="2">
    <source>
        <dbReference type="EMBL" id="KAH7292226.1"/>
    </source>
</evidence>
<keyword evidence="3" id="KW-1185">Reference proteome</keyword>